<comment type="similarity">
    <text evidence="1">Belongs to the RutC family.</text>
</comment>
<sequence length="123" mass="13509">MKTIETNLAPEAIGPYSQAVEKAGHVFISGQLPLNPNTMKLEIGIKNQTEQVLENIQSILHASDLSLSDVVKNTIYVTSFTEVEVVNEVYNHFFGSSKPARAMVGVKQLPKDALIEIESIAIR</sequence>
<gene>
    <name evidence="2" type="ORF">ACFFGV_04440</name>
</gene>
<dbReference type="Pfam" id="PF01042">
    <property type="entry name" value="Ribonuc_L-PSP"/>
    <property type="match status" value="1"/>
</dbReference>
<reference evidence="2 3" key="1">
    <citation type="submission" date="2024-09" db="EMBL/GenBank/DDBJ databases">
        <authorList>
            <person name="Sun Q."/>
            <person name="Mori K."/>
        </authorList>
    </citation>
    <scope>NUCLEOTIDE SEQUENCE [LARGE SCALE GENOMIC DNA]</scope>
    <source>
        <strain evidence="2 3">NCAIM B.02529</strain>
    </source>
</reference>
<dbReference type="EMBL" id="JBHLTP010000003">
    <property type="protein sequence ID" value="MFC0522838.1"/>
    <property type="molecule type" value="Genomic_DNA"/>
</dbReference>
<dbReference type="SUPFAM" id="SSF55298">
    <property type="entry name" value="YjgF-like"/>
    <property type="match status" value="1"/>
</dbReference>
<dbReference type="PROSITE" id="PS01094">
    <property type="entry name" value="UPF0076"/>
    <property type="match status" value="1"/>
</dbReference>
<protein>
    <submittedName>
        <fullName evidence="2">Rid family detoxifying hydrolase</fullName>
    </submittedName>
</protein>
<keyword evidence="3" id="KW-1185">Reference proteome</keyword>
<dbReference type="CDD" id="cd00448">
    <property type="entry name" value="YjgF_YER057c_UK114_family"/>
    <property type="match status" value="1"/>
</dbReference>
<dbReference type="InterPro" id="IPR019897">
    <property type="entry name" value="RidA_CS"/>
</dbReference>
<comment type="caution">
    <text evidence="2">The sequence shown here is derived from an EMBL/GenBank/DDBJ whole genome shotgun (WGS) entry which is preliminary data.</text>
</comment>
<evidence type="ECO:0000313" key="3">
    <source>
        <dbReference type="Proteomes" id="UP001589836"/>
    </source>
</evidence>
<dbReference type="InterPro" id="IPR035959">
    <property type="entry name" value="RutC-like_sf"/>
</dbReference>
<dbReference type="PANTHER" id="PTHR11803">
    <property type="entry name" value="2-IMINOBUTANOATE/2-IMINOPROPANOATE DEAMINASE RIDA"/>
    <property type="match status" value="1"/>
</dbReference>
<evidence type="ECO:0000313" key="2">
    <source>
        <dbReference type="EMBL" id="MFC0522838.1"/>
    </source>
</evidence>
<dbReference type="Gene3D" id="3.30.1330.40">
    <property type="entry name" value="RutC-like"/>
    <property type="match status" value="1"/>
</dbReference>
<dbReference type="NCBIfam" id="TIGR00004">
    <property type="entry name" value="Rid family detoxifying hydrolase"/>
    <property type="match status" value="1"/>
</dbReference>
<name>A0ABV6LKK9_9BACI</name>
<accession>A0ABV6LKK9</accession>
<dbReference type="PANTHER" id="PTHR11803:SF58">
    <property type="entry name" value="PROTEIN HMF1-RELATED"/>
    <property type="match status" value="1"/>
</dbReference>
<dbReference type="InterPro" id="IPR006175">
    <property type="entry name" value="YjgF/YER057c/UK114"/>
</dbReference>
<proteinExistence type="inferred from homology"/>
<dbReference type="InterPro" id="IPR006056">
    <property type="entry name" value="RidA"/>
</dbReference>
<evidence type="ECO:0000256" key="1">
    <source>
        <dbReference type="ARBA" id="ARBA00010552"/>
    </source>
</evidence>
<dbReference type="RefSeq" id="WP_377345364.1">
    <property type="nucleotide sequence ID" value="NZ_JBHLTP010000003.1"/>
</dbReference>
<organism evidence="2 3">
    <name type="scientific">Pontibacillus salicampi</name>
    <dbReference type="NCBI Taxonomy" id="1449801"/>
    <lineage>
        <taxon>Bacteria</taxon>
        <taxon>Bacillati</taxon>
        <taxon>Bacillota</taxon>
        <taxon>Bacilli</taxon>
        <taxon>Bacillales</taxon>
        <taxon>Bacillaceae</taxon>
        <taxon>Pontibacillus</taxon>
    </lineage>
</organism>
<keyword evidence="2" id="KW-0378">Hydrolase</keyword>
<dbReference type="Proteomes" id="UP001589836">
    <property type="component" value="Unassembled WGS sequence"/>
</dbReference>
<dbReference type="GO" id="GO:0016787">
    <property type="term" value="F:hydrolase activity"/>
    <property type="evidence" value="ECO:0007669"/>
    <property type="project" value="UniProtKB-KW"/>
</dbReference>